<dbReference type="GO" id="GO:0003676">
    <property type="term" value="F:nucleic acid binding"/>
    <property type="evidence" value="ECO:0007669"/>
    <property type="project" value="InterPro"/>
</dbReference>
<proteinExistence type="predicted"/>
<dbReference type="EMBL" id="CABPRJ010000103">
    <property type="protein sequence ID" value="VVC27389.1"/>
    <property type="molecule type" value="Genomic_DNA"/>
</dbReference>
<keyword evidence="2" id="KW-1185">Reference proteome</keyword>
<dbReference type="Gene3D" id="3.30.420.10">
    <property type="entry name" value="Ribonuclease H-like superfamily/Ribonuclease H"/>
    <property type="match status" value="1"/>
</dbReference>
<dbReference type="InterPro" id="IPR036397">
    <property type="entry name" value="RNaseH_sf"/>
</dbReference>
<dbReference type="AlphaFoldDB" id="A0A5E4M7L3"/>
<name>A0A5E4M7L3_9HEMI</name>
<protein>
    <recommendedName>
        <fullName evidence="3">Tc1-like transposase DDE domain-containing protein</fullName>
    </recommendedName>
</protein>
<gene>
    <name evidence="1" type="ORF">CINCED_3A014386</name>
</gene>
<reference evidence="1 2" key="1">
    <citation type="submission" date="2019-08" db="EMBL/GenBank/DDBJ databases">
        <authorList>
            <person name="Alioto T."/>
            <person name="Alioto T."/>
            <person name="Gomez Garrido J."/>
        </authorList>
    </citation>
    <scope>NUCLEOTIDE SEQUENCE [LARGE SCALE GENOMIC DNA]</scope>
</reference>
<accession>A0A5E4M7L3</accession>
<dbReference type="OrthoDB" id="4843387at2759"/>
<sequence>MNKTANEAAQVVALMESGMRQYDVARQLNMSRFAVRRVFQETIKRLVALFGGMDQADNASERTELQQQLHAVRSTIVSFFTVRRRLGEQKIVARGPATGPKLTAQLRKERKTELVCVSWTGGARGQGSLNSYRYITEILEEHVVPYAGFFGDGFILMHENAHSHAALIGRNYTEEVGIPVMNWPSRSLDINQIEHLWDELKRRVRPHDSVPTTLQVLKNAVIAQWMSIPQ</sequence>
<dbReference type="Proteomes" id="UP000325440">
    <property type="component" value="Unassembled WGS sequence"/>
</dbReference>
<organism evidence="1 2">
    <name type="scientific">Cinara cedri</name>
    <dbReference type="NCBI Taxonomy" id="506608"/>
    <lineage>
        <taxon>Eukaryota</taxon>
        <taxon>Metazoa</taxon>
        <taxon>Ecdysozoa</taxon>
        <taxon>Arthropoda</taxon>
        <taxon>Hexapoda</taxon>
        <taxon>Insecta</taxon>
        <taxon>Pterygota</taxon>
        <taxon>Neoptera</taxon>
        <taxon>Paraneoptera</taxon>
        <taxon>Hemiptera</taxon>
        <taxon>Sternorrhyncha</taxon>
        <taxon>Aphidomorpha</taxon>
        <taxon>Aphidoidea</taxon>
        <taxon>Aphididae</taxon>
        <taxon>Lachninae</taxon>
        <taxon>Cinara</taxon>
    </lineage>
</organism>
<evidence type="ECO:0008006" key="3">
    <source>
        <dbReference type="Google" id="ProtNLM"/>
    </source>
</evidence>
<evidence type="ECO:0000313" key="1">
    <source>
        <dbReference type="EMBL" id="VVC27389.1"/>
    </source>
</evidence>
<evidence type="ECO:0000313" key="2">
    <source>
        <dbReference type="Proteomes" id="UP000325440"/>
    </source>
</evidence>